<dbReference type="Proteomes" id="UP001566132">
    <property type="component" value="Unassembled WGS sequence"/>
</dbReference>
<evidence type="ECO:0000256" key="1">
    <source>
        <dbReference type="SAM" id="MobiDB-lite"/>
    </source>
</evidence>
<protein>
    <submittedName>
        <fullName evidence="2">Uncharacterized protein</fullName>
    </submittedName>
</protein>
<dbReference type="EMBL" id="JBDJPC010000001">
    <property type="protein sequence ID" value="KAL1516204.1"/>
    <property type="molecule type" value="Genomic_DNA"/>
</dbReference>
<comment type="caution">
    <text evidence="2">The sequence shown here is derived from an EMBL/GenBank/DDBJ whole genome shotgun (WGS) entry which is preliminary data.</text>
</comment>
<accession>A0ABD1FCX3</accession>
<gene>
    <name evidence="2" type="ORF">ABEB36_000123</name>
</gene>
<proteinExistence type="predicted"/>
<feature type="region of interest" description="Disordered" evidence="1">
    <location>
        <begin position="1"/>
        <end position="65"/>
    </location>
</feature>
<evidence type="ECO:0000313" key="3">
    <source>
        <dbReference type="Proteomes" id="UP001566132"/>
    </source>
</evidence>
<reference evidence="2 3" key="1">
    <citation type="submission" date="2024-05" db="EMBL/GenBank/DDBJ databases">
        <title>Genetic variation in Jamaican populations of the coffee berry borer (Hypothenemus hampei).</title>
        <authorList>
            <person name="Errbii M."/>
            <person name="Myrie A."/>
        </authorList>
    </citation>
    <scope>NUCLEOTIDE SEQUENCE [LARGE SCALE GENOMIC DNA]</scope>
    <source>
        <strain evidence="2">JA-Hopewell-2020-01-JO</strain>
        <tissue evidence="2">Whole body</tissue>
    </source>
</reference>
<keyword evidence="3" id="KW-1185">Reference proteome</keyword>
<feature type="compositionally biased region" description="Basic and acidic residues" evidence="1">
    <location>
        <begin position="46"/>
        <end position="62"/>
    </location>
</feature>
<feature type="compositionally biased region" description="Basic and acidic residues" evidence="1">
    <location>
        <begin position="20"/>
        <end position="37"/>
    </location>
</feature>
<sequence length="111" mass="12454">MFGLEDRSSGRKNSPGRRSVVPEHDPVISGNLERREANGFPGLKQCTEKGAARPESPKEKLPVAESMSRRLLMSTRRPWWLRTSAPINAWGTAAMQKCHLMGRLRPKSSSR</sequence>
<dbReference type="AlphaFoldDB" id="A0ABD1FCX3"/>
<organism evidence="2 3">
    <name type="scientific">Hypothenemus hampei</name>
    <name type="common">Coffee berry borer</name>
    <dbReference type="NCBI Taxonomy" id="57062"/>
    <lineage>
        <taxon>Eukaryota</taxon>
        <taxon>Metazoa</taxon>
        <taxon>Ecdysozoa</taxon>
        <taxon>Arthropoda</taxon>
        <taxon>Hexapoda</taxon>
        <taxon>Insecta</taxon>
        <taxon>Pterygota</taxon>
        <taxon>Neoptera</taxon>
        <taxon>Endopterygota</taxon>
        <taxon>Coleoptera</taxon>
        <taxon>Polyphaga</taxon>
        <taxon>Cucujiformia</taxon>
        <taxon>Curculionidae</taxon>
        <taxon>Scolytinae</taxon>
        <taxon>Hypothenemus</taxon>
    </lineage>
</organism>
<evidence type="ECO:0000313" key="2">
    <source>
        <dbReference type="EMBL" id="KAL1516204.1"/>
    </source>
</evidence>
<name>A0ABD1FCX3_HYPHA</name>